<reference evidence="12" key="1">
    <citation type="submission" date="2019-10" db="EMBL/GenBank/DDBJ databases">
        <authorList>
            <consortium name="DOE Joint Genome Institute"/>
            <person name="Kuo A."/>
            <person name="Miyauchi S."/>
            <person name="Kiss E."/>
            <person name="Drula E."/>
            <person name="Kohler A."/>
            <person name="Sanchez-Garcia M."/>
            <person name="Andreopoulos B."/>
            <person name="Barry K.W."/>
            <person name="Bonito G."/>
            <person name="Buee M."/>
            <person name="Carver A."/>
            <person name="Chen C."/>
            <person name="Cichocki N."/>
            <person name="Clum A."/>
            <person name="Culley D."/>
            <person name="Crous P.W."/>
            <person name="Fauchery L."/>
            <person name="Girlanda M."/>
            <person name="Hayes R."/>
            <person name="Keri Z."/>
            <person name="LaButti K."/>
            <person name="Lipzen A."/>
            <person name="Lombard V."/>
            <person name="Magnuson J."/>
            <person name="Maillard F."/>
            <person name="Morin E."/>
            <person name="Murat C."/>
            <person name="Nolan M."/>
            <person name="Ohm R."/>
            <person name="Pangilinan J."/>
            <person name="Pereira M."/>
            <person name="Perotto S."/>
            <person name="Peter M."/>
            <person name="Riley R."/>
            <person name="Sitrit Y."/>
            <person name="Stielow B."/>
            <person name="Szollosi G."/>
            <person name="Zifcakova L."/>
            <person name="Stursova M."/>
            <person name="Spatafora J.W."/>
            <person name="Tedersoo L."/>
            <person name="Vaario L.-M."/>
            <person name="Yamada A."/>
            <person name="Yan M."/>
            <person name="Wang P."/>
            <person name="Xu J."/>
            <person name="Bruns T."/>
            <person name="Baldrian P."/>
            <person name="Vilgalys R."/>
            <person name="Henrissat B."/>
            <person name="Grigoriev I.V."/>
            <person name="Hibbett D."/>
            <person name="Nagy L.G."/>
            <person name="Martin F.M."/>
        </authorList>
    </citation>
    <scope>NUCLEOTIDE SEQUENCE</scope>
    <source>
        <strain evidence="12">Prilba</strain>
    </source>
</reference>
<feature type="transmembrane region" description="Helical" evidence="11">
    <location>
        <begin position="6"/>
        <end position="24"/>
    </location>
</feature>
<sequence>MQFLPINAFNCFAVSLFLYLLVVFRDHRRRRGLPYPPGPPSRPIIGNLLDVPKNAPWSAYADMSKKYGDIICLRIFSQVVVVLCSLSAVKDLLEKRGETYSDRPSLPISEMTGMDWPLFMSGMTETWHEGRKLLDRSLRPGAMISYRQMIEETTHDFLAQLFSTPKDFHSHIELFQGKFIMSLTYGYNLKTGDKILEAPLQVTKIMSKLVLPGAALVNHLPFLRHIPSWVPYLSYEPLARMVRKLSQRVRNEPIDFVKNALRNGTAVKSLAGEHLQELDSLVGSERQMQEEIVGVTMGSMYSAGSDTTVSATYSLFLALVLFPQVQRRAQAELDAVIGRDRLPTCDDRPRLPYIEALCKELMRWHMVTPMGTILGLPHSSSRDDVYRGFFIPKGSITLNHVYLRSFRAILHDPEIYPDPEEFRPERFLNEDGSIQDDPTLALVFGIGKRICPGRHFVDATLFIVTASVLSAFNVTKAKDENGIEIPVNAAVTVLSGIVVYPEKFACSIVPRDKVAEDLISANALS</sequence>
<keyword evidence="6 10" id="KW-0560">Oxidoreductase</keyword>
<gene>
    <name evidence="12" type="ORF">DFH94DRAFT_664543</name>
</gene>
<dbReference type="InterPro" id="IPR001128">
    <property type="entry name" value="Cyt_P450"/>
</dbReference>
<protein>
    <submittedName>
        <fullName evidence="12">Cytochrome P450</fullName>
    </submittedName>
</protein>
<keyword evidence="11" id="KW-1133">Transmembrane helix</keyword>
<evidence type="ECO:0000256" key="6">
    <source>
        <dbReference type="ARBA" id="ARBA00023002"/>
    </source>
</evidence>
<dbReference type="SUPFAM" id="SSF48264">
    <property type="entry name" value="Cytochrome P450"/>
    <property type="match status" value="1"/>
</dbReference>
<keyword evidence="13" id="KW-1185">Reference proteome</keyword>
<dbReference type="InterPro" id="IPR050364">
    <property type="entry name" value="Cytochrome_P450_fung"/>
</dbReference>
<dbReference type="Pfam" id="PF00067">
    <property type="entry name" value="p450"/>
    <property type="match status" value="1"/>
</dbReference>
<comment type="cofactor">
    <cofactor evidence="1 9">
        <name>heme</name>
        <dbReference type="ChEBI" id="CHEBI:30413"/>
    </cofactor>
</comment>
<keyword evidence="11" id="KW-0472">Membrane</keyword>
<dbReference type="GO" id="GO:0020037">
    <property type="term" value="F:heme binding"/>
    <property type="evidence" value="ECO:0007669"/>
    <property type="project" value="InterPro"/>
</dbReference>
<evidence type="ECO:0000313" key="13">
    <source>
        <dbReference type="Proteomes" id="UP000759537"/>
    </source>
</evidence>
<comment type="similarity">
    <text evidence="3 10">Belongs to the cytochrome P450 family.</text>
</comment>
<dbReference type="PANTHER" id="PTHR46300:SF7">
    <property type="entry name" value="P450, PUTATIVE (EUROFUNG)-RELATED"/>
    <property type="match status" value="1"/>
</dbReference>
<evidence type="ECO:0000256" key="4">
    <source>
        <dbReference type="ARBA" id="ARBA00022617"/>
    </source>
</evidence>
<feature type="transmembrane region" description="Helical" evidence="11">
    <location>
        <begin position="71"/>
        <end position="89"/>
    </location>
</feature>
<keyword evidence="11" id="KW-0812">Transmembrane</keyword>
<dbReference type="AlphaFoldDB" id="A0A9P5TC80"/>
<reference evidence="12" key="2">
    <citation type="journal article" date="2020" name="Nat. Commun.">
        <title>Large-scale genome sequencing of mycorrhizal fungi provides insights into the early evolution of symbiotic traits.</title>
        <authorList>
            <person name="Miyauchi S."/>
            <person name="Kiss E."/>
            <person name="Kuo A."/>
            <person name="Drula E."/>
            <person name="Kohler A."/>
            <person name="Sanchez-Garcia M."/>
            <person name="Morin E."/>
            <person name="Andreopoulos B."/>
            <person name="Barry K.W."/>
            <person name="Bonito G."/>
            <person name="Buee M."/>
            <person name="Carver A."/>
            <person name="Chen C."/>
            <person name="Cichocki N."/>
            <person name="Clum A."/>
            <person name="Culley D."/>
            <person name="Crous P.W."/>
            <person name="Fauchery L."/>
            <person name="Girlanda M."/>
            <person name="Hayes R.D."/>
            <person name="Keri Z."/>
            <person name="LaButti K."/>
            <person name="Lipzen A."/>
            <person name="Lombard V."/>
            <person name="Magnuson J."/>
            <person name="Maillard F."/>
            <person name="Murat C."/>
            <person name="Nolan M."/>
            <person name="Ohm R.A."/>
            <person name="Pangilinan J."/>
            <person name="Pereira M.F."/>
            <person name="Perotto S."/>
            <person name="Peter M."/>
            <person name="Pfister S."/>
            <person name="Riley R."/>
            <person name="Sitrit Y."/>
            <person name="Stielow J.B."/>
            <person name="Szollosi G."/>
            <person name="Zifcakova L."/>
            <person name="Stursova M."/>
            <person name="Spatafora J.W."/>
            <person name="Tedersoo L."/>
            <person name="Vaario L.M."/>
            <person name="Yamada A."/>
            <person name="Yan M."/>
            <person name="Wang P."/>
            <person name="Xu J."/>
            <person name="Bruns T."/>
            <person name="Baldrian P."/>
            <person name="Vilgalys R."/>
            <person name="Dunand C."/>
            <person name="Henrissat B."/>
            <person name="Grigoriev I.V."/>
            <person name="Hibbett D."/>
            <person name="Nagy L.G."/>
            <person name="Martin F.M."/>
        </authorList>
    </citation>
    <scope>NUCLEOTIDE SEQUENCE</scope>
    <source>
        <strain evidence="12">Prilba</strain>
    </source>
</reference>
<dbReference type="InterPro" id="IPR017972">
    <property type="entry name" value="Cyt_P450_CS"/>
</dbReference>
<comment type="caution">
    <text evidence="12">The sequence shown here is derived from an EMBL/GenBank/DDBJ whole genome shotgun (WGS) entry which is preliminary data.</text>
</comment>
<dbReference type="OrthoDB" id="2789670at2759"/>
<keyword evidence="8 10" id="KW-0503">Monooxygenase</keyword>
<dbReference type="GO" id="GO:0004497">
    <property type="term" value="F:monooxygenase activity"/>
    <property type="evidence" value="ECO:0007669"/>
    <property type="project" value="UniProtKB-KW"/>
</dbReference>
<dbReference type="InterPro" id="IPR036396">
    <property type="entry name" value="Cyt_P450_sf"/>
</dbReference>
<keyword evidence="4 9" id="KW-0349">Heme</keyword>
<evidence type="ECO:0000256" key="10">
    <source>
        <dbReference type="RuleBase" id="RU000461"/>
    </source>
</evidence>
<dbReference type="PANTHER" id="PTHR46300">
    <property type="entry name" value="P450, PUTATIVE (EUROFUNG)-RELATED-RELATED"/>
    <property type="match status" value="1"/>
</dbReference>
<feature type="binding site" description="axial binding residue" evidence="9">
    <location>
        <position position="451"/>
    </location>
    <ligand>
        <name>heme</name>
        <dbReference type="ChEBI" id="CHEBI:30413"/>
    </ligand>
    <ligandPart>
        <name>Fe</name>
        <dbReference type="ChEBI" id="CHEBI:18248"/>
    </ligandPart>
</feature>
<evidence type="ECO:0000256" key="8">
    <source>
        <dbReference type="ARBA" id="ARBA00023033"/>
    </source>
</evidence>
<evidence type="ECO:0000256" key="1">
    <source>
        <dbReference type="ARBA" id="ARBA00001971"/>
    </source>
</evidence>
<organism evidence="12 13">
    <name type="scientific">Russula ochroleuca</name>
    <dbReference type="NCBI Taxonomy" id="152965"/>
    <lineage>
        <taxon>Eukaryota</taxon>
        <taxon>Fungi</taxon>
        <taxon>Dikarya</taxon>
        <taxon>Basidiomycota</taxon>
        <taxon>Agaricomycotina</taxon>
        <taxon>Agaricomycetes</taxon>
        <taxon>Russulales</taxon>
        <taxon>Russulaceae</taxon>
        <taxon>Russula</taxon>
    </lineage>
</organism>
<dbReference type="CDD" id="cd11065">
    <property type="entry name" value="CYP64-like"/>
    <property type="match status" value="1"/>
</dbReference>
<evidence type="ECO:0000313" key="12">
    <source>
        <dbReference type="EMBL" id="KAF8483907.1"/>
    </source>
</evidence>
<comment type="pathway">
    <text evidence="2">Secondary metabolite biosynthesis.</text>
</comment>
<evidence type="ECO:0000256" key="7">
    <source>
        <dbReference type="ARBA" id="ARBA00023004"/>
    </source>
</evidence>
<dbReference type="GO" id="GO:0016705">
    <property type="term" value="F:oxidoreductase activity, acting on paired donors, with incorporation or reduction of molecular oxygen"/>
    <property type="evidence" value="ECO:0007669"/>
    <property type="project" value="InterPro"/>
</dbReference>
<evidence type="ECO:0000256" key="9">
    <source>
        <dbReference type="PIRSR" id="PIRSR602401-1"/>
    </source>
</evidence>
<accession>A0A9P5TC80</accession>
<dbReference type="PROSITE" id="PS00086">
    <property type="entry name" value="CYTOCHROME_P450"/>
    <property type="match status" value="1"/>
</dbReference>
<evidence type="ECO:0000256" key="5">
    <source>
        <dbReference type="ARBA" id="ARBA00022723"/>
    </source>
</evidence>
<dbReference type="GO" id="GO:0005506">
    <property type="term" value="F:iron ion binding"/>
    <property type="evidence" value="ECO:0007669"/>
    <property type="project" value="InterPro"/>
</dbReference>
<evidence type="ECO:0000256" key="2">
    <source>
        <dbReference type="ARBA" id="ARBA00005179"/>
    </source>
</evidence>
<evidence type="ECO:0000256" key="11">
    <source>
        <dbReference type="SAM" id="Phobius"/>
    </source>
</evidence>
<dbReference type="Proteomes" id="UP000759537">
    <property type="component" value="Unassembled WGS sequence"/>
</dbReference>
<dbReference type="PRINTS" id="PR00463">
    <property type="entry name" value="EP450I"/>
</dbReference>
<dbReference type="EMBL" id="WHVB01000004">
    <property type="protein sequence ID" value="KAF8483907.1"/>
    <property type="molecule type" value="Genomic_DNA"/>
</dbReference>
<keyword evidence="7 9" id="KW-0408">Iron</keyword>
<dbReference type="InterPro" id="IPR002401">
    <property type="entry name" value="Cyt_P450_E_grp-I"/>
</dbReference>
<dbReference type="Gene3D" id="1.10.630.10">
    <property type="entry name" value="Cytochrome P450"/>
    <property type="match status" value="1"/>
</dbReference>
<name>A0A9P5TC80_9AGAM</name>
<evidence type="ECO:0000256" key="3">
    <source>
        <dbReference type="ARBA" id="ARBA00010617"/>
    </source>
</evidence>
<keyword evidence="5 9" id="KW-0479">Metal-binding</keyword>
<proteinExistence type="inferred from homology"/>